<sequence>DTLAQSTHVAEERIANIRTVRSFSREFKEITTYNASVNHVLQMTYKESLARAIFFGMYTSEFRDCDMRVLKWKKNTLFSILAHWS</sequence>
<keyword evidence="2" id="KW-0812">Transmembrane</keyword>
<dbReference type="SUPFAM" id="SSF90123">
    <property type="entry name" value="ABC transporter transmembrane region"/>
    <property type="match status" value="1"/>
</dbReference>
<dbReference type="PANTHER" id="PTHR43394:SF1">
    <property type="entry name" value="ATP-BINDING CASSETTE SUB-FAMILY B MEMBER 10, MITOCHONDRIAL"/>
    <property type="match status" value="1"/>
</dbReference>
<evidence type="ECO:0000256" key="4">
    <source>
        <dbReference type="ARBA" id="ARBA00023136"/>
    </source>
</evidence>
<comment type="caution">
    <text evidence="6">The sequence shown here is derived from an EMBL/GenBank/DDBJ whole genome shotgun (WGS) entry which is preliminary data.</text>
</comment>
<dbReference type="PROSITE" id="PS50929">
    <property type="entry name" value="ABC_TM1F"/>
    <property type="match status" value="1"/>
</dbReference>
<gene>
    <name evidence="6" type="ORF">SK128_018226</name>
</gene>
<dbReference type="AlphaFoldDB" id="A0AAN8WW95"/>
<feature type="non-terminal residue" evidence="6">
    <location>
        <position position="1"/>
    </location>
</feature>
<protein>
    <recommendedName>
        <fullName evidence="5">ABC transmembrane type-1 domain-containing protein</fullName>
    </recommendedName>
</protein>
<comment type="subcellular location">
    <subcellularLocation>
        <location evidence="1">Membrane</location>
        <topology evidence="1">Multi-pass membrane protein</topology>
    </subcellularLocation>
</comment>
<keyword evidence="7" id="KW-1185">Reference proteome</keyword>
<evidence type="ECO:0000256" key="1">
    <source>
        <dbReference type="ARBA" id="ARBA00004141"/>
    </source>
</evidence>
<dbReference type="GO" id="GO:0090374">
    <property type="term" value="P:oligopeptide export from mitochondrion"/>
    <property type="evidence" value="ECO:0007669"/>
    <property type="project" value="TreeGrafter"/>
</dbReference>
<keyword evidence="4" id="KW-0472">Membrane</keyword>
<dbReference type="InterPro" id="IPR039421">
    <property type="entry name" value="Type_1_exporter"/>
</dbReference>
<accession>A0AAN8WW95</accession>
<evidence type="ECO:0000259" key="5">
    <source>
        <dbReference type="PROSITE" id="PS50929"/>
    </source>
</evidence>
<evidence type="ECO:0000313" key="6">
    <source>
        <dbReference type="EMBL" id="KAK7073486.1"/>
    </source>
</evidence>
<dbReference type="Proteomes" id="UP001381693">
    <property type="component" value="Unassembled WGS sequence"/>
</dbReference>
<evidence type="ECO:0000256" key="3">
    <source>
        <dbReference type="ARBA" id="ARBA00022989"/>
    </source>
</evidence>
<reference evidence="6 7" key="1">
    <citation type="submission" date="2023-11" db="EMBL/GenBank/DDBJ databases">
        <title>Halocaridina rubra genome assembly.</title>
        <authorList>
            <person name="Smith C."/>
        </authorList>
    </citation>
    <scope>NUCLEOTIDE SEQUENCE [LARGE SCALE GENOMIC DNA]</scope>
    <source>
        <strain evidence="6">EP-1</strain>
        <tissue evidence="6">Whole</tissue>
    </source>
</reference>
<dbReference type="GO" id="GO:0005524">
    <property type="term" value="F:ATP binding"/>
    <property type="evidence" value="ECO:0007669"/>
    <property type="project" value="InterPro"/>
</dbReference>
<feature type="domain" description="ABC transmembrane type-1" evidence="5">
    <location>
        <begin position="1"/>
        <end position="57"/>
    </location>
</feature>
<organism evidence="6 7">
    <name type="scientific">Halocaridina rubra</name>
    <name type="common">Hawaiian red shrimp</name>
    <dbReference type="NCBI Taxonomy" id="373956"/>
    <lineage>
        <taxon>Eukaryota</taxon>
        <taxon>Metazoa</taxon>
        <taxon>Ecdysozoa</taxon>
        <taxon>Arthropoda</taxon>
        <taxon>Crustacea</taxon>
        <taxon>Multicrustacea</taxon>
        <taxon>Malacostraca</taxon>
        <taxon>Eumalacostraca</taxon>
        <taxon>Eucarida</taxon>
        <taxon>Decapoda</taxon>
        <taxon>Pleocyemata</taxon>
        <taxon>Caridea</taxon>
        <taxon>Atyoidea</taxon>
        <taxon>Atyidae</taxon>
        <taxon>Halocaridina</taxon>
    </lineage>
</organism>
<dbReference type="PANTHER" id="PTHR43394">
    <property type="entry name" value="ATP-DEPENDENT PERMEASE MDL1, MITOCHONDRIAL"/>
    <property type="match status" value="1"/>
</dbReference>
<keyword evidence="3" id="KW-1133">Transmembrane helix</keyword>
<dbReference type="GO" id="GO:0015421">
    <property type="term" value="F:ABC-type oligopeptide transporter activity"/>
    <property type="evidence" value="ECO:0007669"/>
    <property type="project" value="TreeGrafter"/>
</dbReference>
<proteinExistence type="predicted"/>
<evidence type="ECO:0000313" key="7">
    <source>
        <dbReference type="Proteomes" id="UP001381693"/>
    </source>
</evidence>
<dbReference type="InterPro" id="IPR011527">
    <property type="entry name" value="ABC1_TM_dom"/>
</dbReference>
<dbReference type="Pfam" id="PF00664">
    <property type="entry name" value="ABC_membrane"/>
    <property type="match status" value="1"/>
</dbReference>
<dbReference type="InterPro" id="IPR036640">
    <property type="entry name" value="ABC1_TM_sf"/>
</dbReference>
<evidence type="ECO:0000256" key="2">
    <source>
        <dbReference type="ARBA" id="ARBA00022692"/>
    </source>
</evidence>
<dbReference type="Gene3D" id="1.20.1560.10">
    <property type="entry name" value="ABC transporter type 1, transmembrane domain"/>
    <property type="match status" value="1"/>
</dbReference>
<dbReference type="GO" id="GO:0005743">
    <property type="term" value="C:mitochondrial inner membrane"/>
    <property type="evidence" value="ECO:0007669"/>
    <property type="project" value="TreeGrafter"/>
</dbReference>
<name>A0AAN8WW95_HALRR</name>
<dbReference type="EMBL" id="JAXCGZ010012701">
    <property type="protein sequence ID" value="KAK7073486.1"/>
    <property type="molecule type" value="Genomic_DNA"/>
</dbReference>